<organism evidence="2 3">
    <name type="scientific">Candidatus Gallimonas gallistercoris</name>
    <dbReference type="NCBI Taxonomy" id="2838602"/>
    <lineage>
        <taxon>Bacteria</taxon>
        <taxon>Bacillati</taxon>
        <taxon>Bacillota</taxon>
        <taxon>Clostridia</taxon>
        <taxon>Candidatus Gallimonas</taxon>
    </lineage>
</organism>
<dbReference type="InterPro" id="IPR002575">
    <property type="entry name" value="Aminoglycoside_PTrfase"/>
</dbReference>
<dbReference type="EMBL" id="DXAJ01000065">
    <property type="protein sequence ID" value="HJA02608.1"/>
    <property type="molecule type" value="Genomic_DNA"/>
</dbReference>
<accession>A0A9D2H0Z3</accession>
<feature type="domain" description="Aminoglycoside phosphotransferase" evidence="1">
    <location>
        <begin position="29"/>
        <end position="264"/>
    </location>
</feature>
<evidence type="ECO:0000313" key="2">
    <source>
        <dbReference type="EMBL" id="HJA02608.1"/>
    </source>
</evidence>
<dbReference type="InterPro" id="IPR050249">
    <property type="entry name" value="Pseudomonas-type_ThrB"/>
</dbReference>
<dbReference type="InterPro" id="IPR011009">
    <property type="entry name" value="Kinase-like_dom_sf"/>
</dbReference>
<reference evidence="2" key="2">
    <citation type="submission" date="2021-04" db="EMBL/GenBank/DDBJ databases">
        <authorList>
            <person name="Gilroy R."/>
        </authorList>
    </citation>
    <scope>NUCLEOTIDE SEQUENCE</scope>
    <source>
        <strain evidence="2">CHK156-179</strain>
    </source>
</reference>
<evidence type="ECO:0000313" key="3">
    <source>
        <dbReference type="Proteomes" id="UP000824221"/>
    </source>
</evidence>
<dbReference type="SUPFAM" id="SSF56112">
    <property type="entry name" value="Protein kinase-like (PK-like)"/>
    <property type="match status" value="1"/>
</dbReference>
<evidence type="ECO:0000259" key="1">
    <source>
        <dbReference type="Pfam" id="PF01636"/>
    </source>
</evidence>
<sequence length="365" mass="41806">MTMETQFDYIDILSHFALDGEPKSCFRYGEGHINDTFKVTMQEADGEKHYILQRINHNLFRDVEKLMHNIELVTSFCRESVIKRGGDPLRECLTLIRTKEDAAYYFDGANYFRVYVFIEGATSYQSVRTERDFYESAVAFWNFANLLSEFDASRLYEVLPNFHNTKVRYRNFLSAVEKDVCGRAKEVEHEIEWVKAHSSLCGKLVDAIASGEIPLRVTHNDTKLNNVMLDDATGKGIAVIDLDTVMPGSLCYDFGDSIRFGCNTAAEDEPDLEKVHFDLGLYKVYLKGYLSAVGEGITEAEKKALPLGAVMMTYECGMRFLTDYLEGDTYFKTHREKHNLDRAHTQFKLVDEMLASFSQMEEAAR</sequence>
<dbReference type="Gene3D" id="3.90.1200.10">
    <property type="match status" value="1"/>
</dbReference>
<dbReference type="Proteomes" id="UP000824221">
    <property type="component" value="Unassembled WGS sequence"/>
</dbReference>
<dbReference type="PANTHER" id="PTHR21064">
    <property type="entry name" value="AMINOGLYCOSIDE PHOSPHOTRANSFERASE DOMAIN-CONTAINING PROTEIN-RELATED"/>
    <property type="match status" value="1"/>
</dbReference>
<name>A0A9D2H0Z3_9FIRM</name>
<proteinExistence type="predicted"/>
<dbReference type="Pfam" id="PF01636">
    <property type="entry name" value="APH"/>
    <property type="match status" value="1"/>
</dbReference>
<protein>
    <submittedName>
        <fullName evidence="2">Aminoglycoside phosphotransferase family protein</fullName>
    </submittedName>
</protein>
<reference evidence="2" key="1">
    <citation type="journal article" date="2021" name="PeerJ">
        <title>Extensive microbial diversity within the chicken gut microbiome revealed by metagenomics and culture.</title>
        <authorList>
            <person name="Gilroy R."/>
            <person name="Ravi A."/>
            <person name="Getino M."/>
            <person name="Pursley I."/>
            <person name="Horton D.L."/>
            <person name="Alikhan N.F."/>
            <person name="Baker D."/>
            <person name="Gharbi K."/>
            <person name="Hall N."/>
            <person name="Watson M."/>
            <person name="Adriaenssens E.M."/>
            <person name="Foster-Nyarko E."/>
            <person name="Jarju S."/>
            <person name="Secka A."/>
            <person name="Antonio M."/>
            <person name="Oren A."/>
            <person name="Chaudhuri R.R."/>
            <person name="La Ragione R."/>
            <person name="Hildebrand F."/>
            <person name="Pallen M.J."/>
        </authorList>
    </citation>
    <scope>NUCLEOTIDE SEQUENCE</scope>
    <source>
        <strain evidence="2">CHK156-179</strain>
    </source>
</reference>
<comment type="caution">
    <text evidence="2">The sequence shown here is derived from an EMBL/GenBank/DDBJ whole genome shotgun (WGS) entry which is preliminary data.</text>
</comment>
<gene>
    <name evidence="2" type="ORF">H9797_04420</name>
</gene>
<dbReference type="AlphaFoldDB" id="A0A9D2H0Z3"/>
<dbReference type="PANTHER" id="PTHR21064:SF5">
    <property type="entry name" value="SLR1880 PROTEIN"/>
    <property type="match status" value="1"/>
</dbReference>